<dbReference type="GO" id="GO:0000160">
    <property type="term" value="P:phosphorelay signal transduction system"/>
    <property type="evidence" value="ECO:0007669"/>
    <property type="project" value="InterPro"/>
</dbReference>
<dbReference type="CDD" id="cd06170">
    <property type="entry name" value="LuxR_C_like"/>
    <property type="match status" value="1"/>
</dbReference>
<dbReference type="SMART" id="SM00421">
    <property type="entry name" value="HTH_LUXR"/>
    <property type="match status" value="1"/>
</dbReference>
<keyword evidence="8" id="KW-1185">Reference proteome</keyword>
<sequence>MIRFCVVDDHDVVHGGLRAMADREPDLEYLGGATTVADGTDLVDRLRPAVAILDLRIGERDGGNGIDLCRTFTARHPDLSVVLFSAYGNSELLAQAIEAGASGYVLKETSLGRVPAILREIKASGSWFEPRIANELLQRRVHSAHSSAAFSEQELDIVRGIGRGENNYDIGEQLHISPHTVKYHIASMLRRHNVHRRAELVRLASDLHLLD</sequence>
<dbReference type="GO" id="GO:0006355">
    <property type="term" value="P:regulation of DNA-templated transcription"/>
    <property type="evidence" value="ECO:0007669"/>
    <property type="project" value="InterPro"/>
</dbReference>
<dbReference type="PROSITE" id="PS00622">
    <property type="entry name" value="HTH_LUXR_1"/>
    <property type="match status" value="1"/>
</dbReference>
<accession>A0A8E1WA52</accession>
<reference evidence="6 9" key="2">
    <citation type="submission" date="2020-08" db="EMBL/GenBank/DDBJ databases">
        <title>Amycolatopsis echigonensis JCM 21831.</title>
        <authorList>
            <person name="Tedsree N."/>
            <person name="Kuncharoen N."/>
            <person name="Likhitwitayawuid K."/>
            <person name="Tanasupawat S."/>
        </authorList>
    </citation>
    <scope>NUCLEOTIDE SEQUENCE [LARGE SCALE GENOMIC DNA]</scope>
    <source>
        <strain evidence="6 9">JCM 21831</strain>
    </source>
</reference>
<protein>
    <submittedName>
        <fullName evidence="7">DNA-binding NarL/FixJ family response regulator</fullName>
    </submittedName>
    <submittedName>
        <fullName evidence="6">Response regulator transcription factor</fullName>
    </submittedName>
</protein>
<evidence type="ECO:0000256" key="3">
    <source>
        <dbReference type="PROSITE-ProRule" id="PRU00169"/>
    </source>
</evidence>
<comment type="caution">
    <text evidence="7">The sequence shown here is derived from an EMBL/GenBank/DDBJ whole genome shotgun (WGS) entry which is preliminary data.</text>
</comment>
<dbReference type="OrthoDB" id="9808843at2"/>
<dbReference type="Pfam" id="PF00072">
    <property type="entry name" value="Response_reg"/>
    <property type="match status" value="1"/>
</dbReference>
<evidence type="ECO:0000256" key="1">
    <source>
        <dbReference type="ARBA" id="ARBA00022553"/>
    </source>
</evidence>
<name>A0A2N3WN38_9PSEU</name>
<dbReference type="InterPro" id="IPR000792">
    <property type="entry name" value="Tscrpt_reg_LuxR_C"/>
</dbReference>
<dbReference type="PRINTS" id="PR00038">
    <property type="entry name" value="HTHLUXR"/>
</dbReference>
<dbReference type="PROSITE" id="PS50043">
    <property type="entry name" value="HTH_LUXR_2"/>
    <property type="match status" value="1"/>
</dbReference>
<dbReference type="InterPro" id="IPR016032">
    <property type="entry name" value="Sig_transdc_resp-reg_C-effctor"/>
</dbReference>
<proteinExistence type="predicted"/>
<keyword evidence="1 3" id="KW-0597">Phosphoprotein</keyword>
<dbReference type="InterPro" id="IPR058245">
    <property type="entry name" value="NreC/VraR/RcsB-like_REC"/>
</dbReference>
<dbReference type="Gene3D" id="3.40.50.2300">
    <property type="match status" value="1"/>
</dbReference>
<dbReference type="PROSITE" id="PS50110">
    <property type="entry name" value="RESPONSE_REGULATORY"/>
    <property type="match status" value="1"/>
</dbReference>
<dbReference type="EMBL" id="PJMY01000003">
    <property type="protein sequence ID" value="PKV95272.1"/>
    <property type="molecule type" value="Genomic_DNA"/>
</dbReference>
<feature type="modified residue" description="4-aspartylphosphate" evidence="3">
    <location>
        <position position="54"/>
    </location>
</feature>
<dbReference type="PANTHER" id="PTHR43214:SF43">
    <property type="entry name" value="TWO-COMPONENT RESPONSE REGULATOR"/>
    <property type="match status" value="1"/>
</dbReference>
<dbReference type="InterPro" id="IPR001789">
    <property type="entry name" value="Sig_transdc_resp-reg_receiver"/>
</dbReference>
<dbReference type="Pfam" id="PF00196">
    <property type="entry name" value="GerE"/>
    <property type="match status" value="1"/>
</dbReference>
<evidence type="ECO:0000259" key="4">
    <source>
        <dbReference type="PROSITE" id="PS50043"/>
    </source>
</evidence>
<evidence type="ECO:0000313" key="6">
    <source>
        <dbReference type="EMBL" id="MBB2506269.1"/>
    </source>
</evidence>
<evidence type="ECO:0000259" key="5">
    <source>
        <dbReference type="PROSITE" id="PS50110"/>
    </source>
</evidence>
<reference evidence="7 8" key="1">
    <citation type="submission" date="2017-12" db="EMBL/GenBank/DDBJ databases">
        <title>Sequencing the genomes of 1000 Actinobacteria strains.</title>
        <authorList>
            <person name="Klenk H.-P."/>
        </authorList>
    </citation>
    <scope>NUCLEOTIDE SEQUENCE [LARGE SCALE GENOMIC DNA]</scope>
    <source>
        <strain evidence="7 8">DSM 45165</strain>
    </source>
</reference>
<dbReference type="InterPro" id="IPR011006">
    <property type="entry name" value="CheY-like_superfamily"/>
</dbReference>
<dbReference type="SMART" id="SM00448">
    <property type="entry name" value="REC"/>
    <property type="match status" value="1"/>
</dbReference>
<evidence type="ECO:0000313" key="8">
    <source>
        <dbReference type="Proteomes" id="UP000233750"/>
    </source>
</evidence>
<keyword evidence="2 7" id="KW-0238">DNA-binding</keyword>
<gene>
    <name evidence="7" type="ORF">ATK30_6186</name>
    <name evidence="6" type="ORF">H5411_45070</name>
</gene>
<dbReference type="Proteomes" id="UP000233750">
    <property type="component" value="Unassembled WGS sequence"/>
</dbReference>
<dbReference type="SUPFAM" id="SSF52172">
    <property type="entry name" value="CheY-like"/>
    <property type="match status" value="1"/>
</dbReference>
<dbReference type="EMBL" id="JACJHR010000160">
    <property type="protein sequence ID" value="MBB2506269.1"/>
    <property type="molecule type" value="Genomic_DNA"/>
</dbReference>
<dbReference type="GO" id="GO:0003677">
    <property type="term" value="F:DNA binding"/>
    <property type="evidence" value="ECO:0007669"/>
    <property type="project" value="UniProtKB-KW"/>
</dbReference>
<dbReference type="InterPro" id="IPR039420">
    <property type="entry name" value="WalR-like"/>
</dbReference>
<evidence type="ECO:0000256" key="2">
    <source>
        <dbReference type="ARBA" id="ARBA00023125"/>
    </source>
</evidence>
<evidence type="ECO:0000313" key="7">
    <source>
        <dbReference type="EMBL" id="PKV95272.1"/>
    </source>
</evidence>
<evidence type="ECO:0000313" key="9">
    <source>
        <dbReference type="Proteomes" id="UP000550260"/>
    </source>
</evidence>
<dbReference type="PANTHER" id="PTHR43214">
    <property type="entry name" value="TWO-COMPONENT RESPONSE REGULATOR"/>
    <property type="match status" value="1"/>
</dbReference>
<accession>A0A2N3WN38</accession>
<dbReference type="Proteomes" id="UP000550260">
    <property type="component" value="Unassembled WGS sequence"/>
</dbReference>
<dbReference type="AlphaFoldDB" id="A0A2N3WN38"/>
<organism evidence="7 8">
    <name type="scientific">Amycolatopsis echigonensis</name>
    <dbReference type="NCBI Taxonomy" id="2576905"/>
    <lineage>
        <taxon>Bacteria</taxon>
        <taxon>Bacillati</taxon>
        <taxon>Actinomycetota</taxon>
        <taxon>Actinomycetes</taxon>
        <taxon>Pseudonocardiales</taxon>
        <taxon>Pseudonocardiaceae</taxon>
        <taxon>Amycolatopsis</taxon>
    </lineage>
</organism>
<feature type="domain" description="HTH luxR-type" evidence="4">
    <location>
        <begin position="143"/>
        <end position="208"/>
    </location>
</feature>
<feature type="domain" description="Response regulatory" evidence="5">
    <location>
        <begin position="3"/>
        <end position="122"/>
    </location>
</feature>
<dbReference type="SUPFAM" id="SSF46894">
    <property type="entry name" value="C-terminal effector domain of the bipartite response regulators"/>
    <property type="match status" value="1"/>
</dbReference>
<dbReference type="CDD" id="cd17535">
    <property type="entry name" value="REC_NarL-like"/>
    <property type="match status" value="1"/>
</dbReference>